<dbReference type="InterPro" id="IPR029046">
    <property type="entry name" value="LolA/LolB/LppX"/>
</dbReference>
<accession>A0A2T3JBK8</accession>
<keyword evidence="6" id="KW-1185">Reference proteome</keyword>
<dbReference type="CDD" id="cd16325">
    <property type="entry name" value="LolA"/>
    <property type="match status" value="1"/>
</dbReference>
<dbReference type="GO" id="GO:0015031">
    <property type="term" value="P:protein transport"/>
    <property type="evidence" value="ECO:0007669"/>
    <property type="project" value="UniProtKB-KW"/>
</dbReference>
<dbReference type="SUPFAM" id="SSF89392">
    <property type="entry name" value="Prokaryotic lipoproteins and lipoprotein localization factors"/>
    <property type="match status" value="1"/>
</dbReference>
<organism evidence="5 6">
    <name type="scientific">Photobacterium frigidiphilum</name>
    <dbReference type="NCBI Taxonomy" id="264736"/>
    <lineage>
        <taxon>Bacteria</taxon>
        <taxon>Pseudomonadati</taxon>
        <taxon>Pseudomonadota</taxon>
        <taxon>Gammaproteobacteria</taxon>
        <taxon>Vibrionales</taxon>
        <taxon>Vibrionaceae</taxon>
        <taxon>Photobacterium</taxon>
    </lineage>
</organism>
<evidence type="ECO:0000256" key="1">
    <source>
        <dbReference type="ARBA" id="ARBA00011245"/>
    </source>
</evidence>
<gene>
    <name evidence="5" type="ORF">C9J12_19450</name>
</gene>
<keyword evidence="4" id="KW-0653">Protein transport</keyword>
<dbReference type="AlphaFoldDB" id="A0A2T3JBK8"/>
<dbReference type="OrthoDB" id="5700849at2"/>
<sequence>MLAQNNIVSGDIHPPRTTAKRLLRNVTLGLSLCAGLISFSSNAITLPDLQEKLSNHPIVRGDFEQIRKMEMFNAPLTSQGQFLLAEKQGLLWQQTTPFPVALVLTKDKLSQQFGDQDAQVVSASENPMVFYFSHVFLSLFKGDTSQLTEQFELALSQQPDNEEQWQLMLTPKAAPLNAVFKTITINGDTFINHLTLTEIRGDVTDITFSNQRTAPAELTVEEQRAFQF</sequence>
<proteinExistence type="predicted"/>
<dbReference type="PANTHER" id="PTHR35869">
    <property type="entry name" value="OUTER-MEMBRANE LIPOPROTEIN CARRIER PROTEIN"/>
    <property type="match status" value="1"/>
</dbReference>
<dbReference type="Proteomes" id="UP000240987">
    <property type="component" value="Unassembled WGS sequence"/>
</dbReference>
<evidence type="ECO:0008006" key="7">
    <source>
        <dbReference type="Google" id="ProtNLM"/>
    </source>
</evidence>
<dbReference type="Pfam" id="PF03548">
    <property type="entry name" value="LolA"/>
    <property type="match status" value="1"/>
</dbReference>
<keyword evidence="3" id="KW-0732">Signal</keyword>
<keyword evidence="2" id="KW-0813">Transport</keyword>
<evidence type="ECO:0000256" key="4">
    <source>
        <dbReference type="ARBA" id="ARBA00022927"/>
    </source>
</evidence>
<dbReference type="EMBL" id="PYMJ01000023">
    <property type="protein sequence ID" value="PSU46246.1"/>
    <property type="molecule type" value="Genomic_DNA"/>
</dbReference>
<dbReference type="Gene3D" id="2.50.20.10">
    <property type="entry name" value="Lipoprotein localisation LolA/LolB/LppX"/>
    <property type="match status" value="1"/>
</dbReference>
<dbReference type="RefSeq" id="WP_107244230.1">
    <property type="nucleotide sequence ID" value="NZ_PYMJ01000023.1"/>
</dbReference>
<dbReference type="PANTHER" id="PTHR35869:SF1">
    <property type="entry name" value="OUTER-MEMBRANE LIPOPROTEIN CARRIER PROTEIN"/>
    <property type="match status" value="1"/>
</dbReference>
<evidence type="ECO:0000256" key="3">
    <source>
        <dbReference type="ARBA" id="ARBA00022729"/>
    </source>
</evidence>
<dbReference type="InterPro" id="IPR004564">
    <property type="entry name" value="OM_lipoprot_carrier_LolA-like"/>
</dbReference>
<name>A0A2T3JBK8_9GAMM</name>
<evidence type="ECO:0000313" key="6">
    <source>
        <dbReference type="Proteomes" id="UP000240987"/>
    </source>
</evidence>
<protein>
    <recommendedName>
        <fullName evidence="7">Outer membrane lipoprotein carrier protein LolA</fullName>
    </recommendedName>
</protein>
<evidence type="ECO:0000313" key="5">
    <source>
        <dbReference type="EMBL" id="PSU46246.1"/>
    </source>
</evidence>
<comment type="caution">
    <text evidence="5">The sequence shown here is derived from an EMBL/GenBank/DDBJ whole genome shotgun (WGS) entry which is preliminary data.</text>
</comment>
<comment type="subunit">
    <text evidence="1">Monomer.</text>
</comment>
<evidence type="ECO:0000256" key="2">
    <source>
        <dbReference type="ARBA" id="ARBA00022448"/>
    </source>
</evidence>
<reference evidence="5 6" key="1">
    <citation type="submission" date="2018-01" db="EMBL/GenBank/DDBJ databases">
        <title>Whole genome sequencing of Histamine producing bacteria.</title>
        <authorList>
            <person name="Butler K."/>
        </authorList>
    </citation>
    <scope>NUCLEOTIDE SEQUENCE [LARGE SCALE GENOMIC DNA]</scope>
    <source>
        <strain evidence="5 6">JCM 12947</strain>
    </source>
</reference>